<dbReference type="CDD" id="cd00167">
    <property type="entry name" value="SANT"/>
    <property type="match status" value="2"/>
</dbReference>
<evidence type="ECO:0000256" key="3">
    <source>
        <dbReference type="ARBA" id="ARBA00023125"/>
    </source>
</evidence>
<evidence type="ECO:0000259" key="7">
    <source>
        <dbReference type="PROSITE" id="PS51294"/>
    </source>
</evidence>
<feature type="domain" description="Myb-like" evidence="6">
    <location>
        <begin position="9"/>
        <end position="61"/>
    </location>
</feature>
<evidence type="ECO:0000313" key="9">
    <source>
        <dbReference type="Proteomes" id="UP001237642"/>
    </source>
</evidence>
<dbReference type="PROSITE" id="PS51294">
    <property type="entry name" value="HTH_MYB"/>
    <property type="match status" value="2"/>
</dbReference>
<dbReference type="GO" id="GO:0003677">
    <property type="term" value="F:DNA binding"/>
    <property type="evidence" value="ECO:0007669"/>
    <property type="project" value="UniProtKB-KW"/>
</dbReference>
<gene>
    <name evidence="8" type="ORF">POM88_020387</name>
</gene>
<dbReference type="AlphaFoldDB" id="A0AAD8MRT9"/>
<evidence type="ECO:0000313" key="8">
    <source>
        <dbReference type="EMBL" id="KAK1382652.1"/>
    </source>
</evidence>
<dbReference type="InterPro" id="IPR017930">
    <property type="entry name" value="Myb_dom"/>
</dbReference>
<reference evidence="8" key="1">
    <citation type="submission" date="2023-02" db="EMBL/GenBank/DDBJ databases">
        <title>Genome of toxic invasive species Heracleum sosnowskyi carries increased number of genes despite the absence of recent whole-genome duplications.</title>
        <authorList>
            <person name="Schelkunov M."/>
            <person name="Shtratnikova V."/>
            <person name="Makarenko M."/>
            <person name="Klepikova A."/>
            <person name="Omelchenko D."/>
            <person name="Novikova G."/>
            <person name="Obukhova E."/>
            <person name="Bogdanov V."/>
            <person name="Penin A."/>
            <person name="Logacheva M."/>
        </authorList>
    </citation>
    <scope>NUCLEOTIDE SEQUENCE</scope>
    <source>
        <strain evidence="8">Hsosn_3</strain>
        <tissue evidence="8">Leaf</tissue>
    </source>
</reference>
<dbReference type="PANTHER" id="PTHR10641:SF1290">
    <property type="entry name" value="MYB-RELATED PROTEIN 306-LIKE"/>
    <property type="match status" value="1"/>
</dbReference>
<dbReference type="PANTHER" id="PTHR10641">
    <property type="entry name" value="MYB FAMILY TRANSCRIPTION FACTOR"/>
    <property type="match status" value="1"/>
</dbReference>
<feature type="region of interest" description="Disordered" evidence="5">
    <location>
        <begin position="199"/>
        <end position="218"/>
    </location>
</feature>
<dbReference type="GO" id="GO:0009733">
    <property type="term" value="P:response to auxin"/>
    <property type="evidence" value="ECO:0007669"/>
    <property type="project" value="TreeGrafter"/>
</dbReference>
<evidence type="ECO:0000256" key="2">
    <source>
        <dbReference type="ARBA" id="ARBA00022737"/>
    </source>
</evidence>
<evidence type="ECO:0000256" key="1">
    <source>
        <dbReference type="ARBA" id="ARBA00004123"/>
    </source>
</evidence>
<dbReference type="SMART" id="SM00717">
    <property type="entry name" value="SANT"/>
    <property type="match status" value="2"/>
</dbReference>
<evidence type="ECO:0000259" key="6">
    <source>
        <dbReference type="PROSITE" id="PS50090"/>
    </source>
</evidence>
<dbReference type="Gene3D" id="1.10.10.60">
    <property type="entry name" value="Homeodomain-like"/>
    <property type="match status" value="2"/>
</dbReference>
<reference evidence="8" key="2">
    <citation type="submission" date="2023-05" db="EMBL/GenBank/DDBJ databases">
        <authorList>
            <person name="Schelkunov M.I."/>
        </authorList>
    </citation>
    <scope>NUCLEOTIDE SEQUENCE</scope>
    <source>
        <strain evidence="8">Hsosn_3</strain>
        <tissue evidence="8">Leaf</tissue>
    </source>
</reference>
<feature type="domain" description="Myb-like" evidence="6">
    <location>
        <begin position="62"/>
        <end position="112"/>
    </location>
</feature>
<feature type="compositionally biased region" description="Polar residues" evidence="5">
    <location>
        <begin position="199"/>
        <end position="211"/>
    </location>
</feature>
<feature type="domain" description="HTH myb-type" evidence="7">
    <location>
        <begin position="13"/>
        <end position="61"/>
    </location>
</feature>
<comment type="subcellular location">
    <subcellularLocation>
        <location evidence="1">Nucleus</location>
    </subcellularLocation>
</comment>
<keyword evidence="9" id="KW-1185">Reference proteome</keyword>
<comment type="caution">
    <text evidence="8">The sequence shown here is derived from an EMBL/GenBank/DDBJ whole genome shotgun (WGS) entry which is preliminary data.</text>
</comment>
<keyword evidence="3" id="KW-0238">DNA-binding</keyword>
<organism evidence="8 9">
    <name type="scientific">Heracleum sosnowskyi</name>
    <dbReference type="NCBI Taxonomy" id="360622"/>
    <lineage>
        <taxon>Eukaryota</taxon>
        <taxon>Viridiplantae</taxon>
        <taxon>Streptophyta</taxon>
        <taxon>Embryophyta</taxon>
        <taxon>Tracheophyta</taxon>
        <taxon>Spermatophyta</taxon>
        <taxon>Magnoliopsida</taxon>
        <taxon>eudicotyledons</taxon>
        <taxon>Gunneridae</taxon>
        <taxon>Pentapetalae</taxon>
        <taxon>asterids</taxon>
        <taxon>campanulids</taxon>
        <taxon>Apiales</taxon>
        <taxon>Apiaceae</taxon>
        <taxon>Apioideae</taxon>
        <taxon>apioid superclade</taxon>
        <taxon>Tordylieae</taxon>
        <taxon>Tordyliinae</taxon>
        <taxon>Heracleum</taxon>
    </lineage>
</organism>
<dbReference type="FunFam" id="1.10.10.60:FF:000001">
    <property type="entry name" value="MYB-related transcription factor"/>
    <property type="match status" value="1"/>
</dbReference>
<dbReference type="SUPFAM" id="SSF46689">
    <property type="entry name" value="Homeodomain-like"/>
    <property type="match status" value="1"/>
</dbReference>
<dbReference type="PROSITE" id="PS50090">
    <property type="entry name" value="MYB_LIKE"/>
    <property type="match status" value="2"/>
</dbReference>
<dbReference type="InterPro" id="IPR015495">
    <property type="entry name" value="Myb_TF_plants"/>
</dbReference>
<evidence type="ECO:0000256" key="5">
    <source>
        <dbReference type="SAM" id="MobiDB-lite"/>
    </source>
</evidence>
<dbReference type="InterPro" id="IPR001005">
    <property type="entry name" value="SANT/Myb"/>
</dbReference>
<dbReference type="EMBL" id="JAUIZM010000005">
    <property type="protein sequence ID" value="KAK1382652.1"/>
    <property type="molecule type" value="Genomic_DNA"/>
</dbReference>
<protein>
    <submittedName>
        <fullName evidence="8">Uncharacterized protein</fullName>
    </submittedName>
</protein>
<feature type="domain" description="HTH myb-type" evidence="7">
    <location>
        <begin position="62"/>
        <end position="116"/>
    </location>
</feature>
<accession>A0AAD8MRT9</accession>
<dbReference type="InterPro" id="IPR009057">
    <property type="entry name" value="Homeodomain-like_sf"/>
</dbReference>
<keyword evidence="2" id="KW-0677">Repeat</keyword>
<proteinExistence type="predicted"/>
<sequence>MGRPPSKMGEVNKKGSWTPEEDLLLLSYVQENGPGDWKSVPKNTGLQRCSRSCRLRWKNYLRPDIKRGHFTAEEDKKIINLQALFGNKWAAIAHYLPDRTDNDIKNHWNIRLKKTVNGAISGDDGQGSNNTSTTQFNQDIDSSKDIWLSRLQNNVHTAKKALFDAISISQTTSIRYHGAVTPPTSLTSSSSSLMAIPPLQTSGLSSLNSPPKRNMNADEQDLLNNPDDYHLRIHELAPVNQGSNYSTTSHPSSEESIMQWLQRWTKEYPNKESAMRNITDSMEINPSINHDQGMMNGDGDNAMIPLFTSTENYVLHYEANYVSPVDVVDVVADHSLSANIQDKQHEENNDLQMLNMSKLYDQNVFWPFN</sequence>
<dbReference type="GO" id="GO:0005634">
    <property type="term" value="C:nucleus"/>
    <property type="evidence" value="ECO:0007669"/>
    <property type="project" value="UniProtKB-SubCell"/>
</dbReference>
<dbReference type="Pfam" id="PF00249">
    <property type="entry name" value="Myb_DNA-binding"/>
    <property type="match status" value="2"/>
</dbReference>
<evidence type="ECO:0000256" key="4">
    <source>
        <dbReference type="ARBA" id="ARBA00023242"/>
    </source>
</evidence>
<keyword evidence="4" id="KW-0539">Nucleus</keyword>
<name>A0AAD8MRT9_9APIA</name>
<dbReference type="Proteomes" id="UP001237642">
    <property type="component" value="Unassembled WGS sequence"/>
</dbReference>